<dbReference type="Gene3D" id="3.80.10.10">
    <property type="entry name" value="Ribonuclease Inhibitor"/>
    <property type="match status" value="1"/>
</dbReference>
<dbReference type="Proteomes" id="UP001454036">
    <property type="component" value="Unassembled WGS sequence"/>
</dbReference>
<keyword evidence="2" id="KW-1185">Reference proteome</keyword>
<reference evidence="1 2" key="1">
    <citation type="submission" date="2024-01" db="EMBL/GenBank/DDBJ databases">
        <title>The complete chloroplast genome sequence of Lithospermum erythrorhizon: insights into the phylogenetic relationship among Boraginaceae species and the maternal lineages of purple gromwells.</title>
        <authorList>
            <person name="Okada T."/>
            <person name="Watanabe K."/>
        </authorList>
    </citation>
    <scope>NUCLEOTIDE SEQUENCE [LARGE SCALE GENOMIC DNA]</scope>
</reference>
<comment type="caution">
    <text evidence="1">The sequence shown here is derived from an EMBL/GenBank/DDBJ whole genome shotgun (WGS) entry which is preliminary data.</text>
</comment>
<sequence>MGKLPYLESLTITDFSSLKVIGREFLGINDHNNEAEFVSFPELVKLEIDSCTLLEGWEDLKPEDEGRITVMPKLEAIRIRGCKKFTKLPFWLHLKLSSLKELELDDGNFILQSEQLENGILSALPQCPSLGSLNIQKYEATKLPNWLMYEATTNIQE</sequence>
<name>A0AAV3RLP5_LITER</name>
<dbReference type="InterPro" id="IPR032675">
    <property type="entry name" value="LRR_dom_sf"/>
</dbReference>
<evidence type="ECO:0000313" key="1">
    <source>
        <dbReference type="EMBL" id="GAA0180556.1"/>
    </source>
</evidence>
<evidence type="ECO:0000313" key="2">
    <source>
        <dbReference type="Proteomes" id="UP001454036"/>
    </source>
</evidence>
<accession>A0AAV3RLP5</accession>
<gene>
    <name evidence="1" type="ORF">LIER_42260</name>
</gene>
<dbReference type="SUPFAM" id="SSF52047">
    <property type="entry name" value="RNI-like"/>
    <property type="match status" value="1"/>
</dbReference>
<dbReference type="EMBL" id="BAABME010028598">
    <property type="protein sequence ID" value="GAA0180556.1"/>
    <property type="molecule type" value="Genomic_DNA"/>
</dbReference>
<proteinExistence type="predicted"/>
<dbReference type="AlphaFoldDB" id="A0AAV3RLP5"/>
<organism evidence="1 2">
    <name type="scientific">Lithospermum erythrorhizon</name>
    <name type="common">Purple gromwell</name>
    <name type="synonym">Lithospermum officinale var. erythrorhizon</name>
    <dbReference type="NCBI Taxonomy" id="34254"/>
    <lineage>
        <taxon>Eukaryota</taxon>
        <taxon>Viridiplantae</taxon>
        <taxon>Streptophyta</taxon>
        <taxon>Embryophyta</taxon>
        <taxon>Tracheophyta</taxon>
        <taxon>Spermatophyta</taxon>
        <taxon>Magnoliopsida</taxon>
        <taxon>eudicotyledons</taxon>
        <taxon>Gunneridae</taxon>
        <taxon>Pentapetalae</taxon>
        <taxon>asterids</taxon>
        <taxon>lamiids</taxon>
        <taxon>Boraginales</taxon>
        <taxon>Boraginaceae</taxon>
        <taxon>Boraginoideae</taxon>
        <taxon>Lithospermeae</taxon>
        <taxon>Lithospermum</taxon>
    </lineage>
</organism>
<protein>
    <submittedName>
        <fullName evidence="1">Uncharacterized protein</fullName>
    </submittedName>
</protein>